<organism evidence="2">
    <name type="scientific">Anguilla anguilla</name>
    <name type="common">European freshwater eel</name>
    <name type="synonym">Muraena anguilla</name>
    <dbReference type="NCBI Taxonomy" id="7936"/>
    <lineage>
        <taxon>Eukaryota</taxon>
        <taxon>Metazoa</taxon>
        <taxon>Chordata</taxon>
        <taxon>Craniata</taxon>
        <taxon>Vertebrata</taxon>
        <taxon>Euteleostomi</taxon>
        <taxon>Actinopterygii</taxon>
        <taxon>Neopterygii</taxon>
        <taxon>Teleostei</taxon>
        <taxon>Anguilliformes</taxon>
        <taxon>Anguillidae</taxon>
        <taxon>Anguilla</taxon>
    </lineage>
</organism>
<sequence length="59" mass="6922">MYYTTAPDRLNTLRTIYQTLSGSILYKFYFVYLKNSKNIRTSTALGKSSKCDIIYRHMA</sequence>
<evidence type="ECO:0000313" key="2">
    <source>
        <dbReference type="EMBL" id="JAI07028.1"/>
    </source>
</evidence>
<reference evidence="2" key="2">
    <citation type="journal article" date="2015" name="Fish Shellfish Immunol.">
        <title>Early steps in the European eel (Anguilla anguilla)-Vibrio vulnificus interaction in the gills: Role of the RtxA13 toxin.</title>
        <authorList>
            <person name="Callol A."/>
            <person name="Pajuelo D."/>
            <person name="Ebbesson L."/>
            <person name="Teles M."/>
            <person name="MacKenzie S."/>
            <person name="Amaro C."/>
        </authorList>
    </citation>
    <scope>NUCLEOTIDE SEQUENCE</scope>
</reference>
<reference evidence="2" key="1">
    <citation type="submission" date="2014-11" db="EMBL/GenBank/DDBJ databases">
        <authorList>
            <person name="Amaro Gonzalez C."/>
        </authorList>
    </citation>
    <scope>NUCLEOTIDE SEQUENCE</scope>
</reference>
<dbReference type="EMBL" id="GBXM01001550">
    <property type="protein sequence ID" value="JAI07028.1"/>
    <property type="molecule type" value="Transcribed_RNA"/>
</dbReference>
<name>A0A0E9XWD6_ANGAN</name>
<keyword evidence="1" id="KW-0812">Transmembrane</keyword>
<proteinExistence type="predicted"/>
<dbReference type="AlphaFoldDB" id="A0A0E9XWD6"/>
<evidence type="ECO:0000256" key="1">
    <source>
        <dbReference type="SAM" id="Phobius"/>
    </source>
</evidence>
<keyword evidence="1" id="KW-1133">Transmembrane helix</keyword>
<feature type="transmembrane region" description="Helical" evidence="1">
    <location>
        <begin position="15"/>
        <end position="33"/>
    </location>
</feature>
<accession>A0A0E9XWD6</accession>
<keyword evidence="1" id="KW-0472">Membrane</keyword>
<protein>
    <submittedName>
        <fullName evidence="2">Uncharacterized protein</fullName>
    </submittedName>
</protein>